<dbReference type="InterPro" id="IPR005829">
    <property type="entry name" value="Sugar_transporter_CS"/>
</dbReference>
<feature type="transmembrane region" description="Helical" evidence="8">
    <location>
        <begin position="408"/>
        <end position="428"/>
    </location>
</feature>
<comment type="subcellular location">
    <subcellularLocation>
        <location evidence="1">Cell membrane</location>
        <topology evidence="1">Multi-pass membrane protein</topology>
    </subcellularLocation>
</comment>
<feature type="transmembrane region" description="Helical" evidence="8">
    <location>
        <begin position="344"/>
        <end position="366"/>
    </location>
</feature>
<keyword evidence="3" id="KW-1003">Cell membrane</keyword>
<evidence type="ECO:0000256" key="7">
    <source>
        <dbReference type="SAM" id="MobiDB-lite"/>
    </source>
</evidence>
<keyword evidence="6 8" id="KW-0472">Membrane</keyword>
<evidence type="ECO:0000256" key="6">
    <source>
        <dbReference type="ARBA" id="ARBA00023136"/>
    </source>
</evidence>
<keyword evidence="11" id="KW-1185">Reference proteome</keyword>
<dbReference type="SUPFAM" id="SSF103473">
    <property type="entry name" value="MFS general substrate transporter"/>
    <property type="match status" value="1"/>
</dbReference>
<comment type="caution">
    <text evidence="10">The sequence shown here is derived from an EMBL/GenBank/DDBJ whole genome shotgun (WGS) entry which is preliminary data.</text>
</comment>
<evidence type="ECO:0000256" key="3">
    <source>
        <dbReference type="ARBA" id="ARBA00022475"/>
    </source>
</evidence>
<keyword evidence="4 8" id="KW-0812">Transmembrane</keyword>
<dbReference type="InterPro" id="IPR036259">
    <property type="entry name" value="MFS_trans_sf"/>
</dbReference>
<dbReference type="PANTHER" id="PTHR43045">
    <property type="entry name" value="SHIKIMATE TRANSPORTER"/>
    <property type="match status" value="1"/>
</dbReference>
<organism evidence="10 11">
    <name type="scientific">Isoptericola cucumis</name>
    <dbReference type="NCBI Taxonomy" id="1776856"/>
    <lineage>
        <taxon>Bacteria</taxon>
        <taxon>Bacillati</taxon>
        <taxon>Actinomycetota</taxon>
        <taxon>Actinomycetes</taxon>
        <taxon>Micrococcales</taxon>
        <taxon>Promicromonosporaceae</taxon>
        <taxon>Isoptericola</taxon>
    </lineage>
</organism>
<feature type="transmembrane region" description="Helical" evidence="8">
    <location>
        <begin position="101"/>
        <end position="121"/>
    </location>
</feature>
<feature type="transmembrane region" description="Helical" evidence="8">
    <location>
        <begin position="164"/>
        <end position="186"/>
    </location>
</feature>
<dbReference type="CDD" id="cd17316">
    <property type="entry name" value="MFS_SV2_like"/>
    <property type="match status" value="1"/>
</dbReference>
<accession>A0ABQ2B8E9</accession>
<dbReference type="Pfam" id="PF07690">
    <property type="entry name" value="MFS_1"/>
    <property type="match status" value="1"/>
</dbReference>
<evidence type="ECO:0000256" key="8">
    <source>
        <dbReference type="SAM" id="Phobius"/>
    </source>
</evidence>
<feature type="transmembrane region" description="Helical" evidence="8">
    <location>
        <begin position="67"/>
        <end position="89"/>
    </location>
</feature>
<evidence type="ECO:0000259" key="9">
    <source>
        <dbReference type="PROSITE" id="PS50850"/>
    </source>
</evidence>
<dbReference type="Gene3D" id="1.20.1250.20">
    <property type="entry name" value="MFS general substrate transporter like domains"/>
    <property type="match status" value="1"/>
</dbReference>
<gene>
    <name evidence="10" type="ORF">GCM10007368_30280</name>
</gene>
<evidence type="ECO:0000313" key="11">
    <source>
        <dbReference type="Proteomes" id="UP000632535"/>
    </source>
</evidence>
<dbReference type="PROSITE" id="PS50850">
    <property type="entry name" value="MFS"/>
    <property type="match status" value="1"/>
</dbReference>
<dbReference type="RefSeq" id="WP_188524547.1">
    <property type="nucleotide sequence ID" value="NZ_BMDG01000010.1"/>
</dbReference>
<feature type="transmembrane region" description="Helical" evidence="8">
    <location>
        <begin position="253"/>
        <end position="273"/>
    </location>
</feature>
<dbReference type="PROSITE" id="PS00217">
    <property type="entry name" value="SUGAR_TRANSPORT_2"/>
    <property type="match status" value="1"/>
</dbReference>
<feature type="compositionally biased region" description="Low complexity" evidence="7">
    <location>
        <begin position="1"/>
        <end position="17"/>
    </location>
</feature>
<sequence>MHSSATPPAPSPTATAPRPAPSPAGIRRAVRGGALGNYVDQFDIMLPVAALTPAAAQLFGPGHLAGATGWVFAATLLGRPIGATVFGPLADRVGRTATTRVALAGIAVTTGLIAVVPGHTVLGAGTIALVVALRFLGGVFVGGEYTAAVPLAMEWSDPRRRGRLSGLVMSMSPWASTTIAALVLLLVSTLPGDAYVTWGWRVPFVVGAVLAGALCLYYRSVVPDSDVWLGAAPRRHPLRDVLVGPYRRSLAQVLVLMTGLWLLTQMAVPTMTAAVRSGGVLDAQALSFTLMVATAASAVVMHAAGAASTRTGRRRFFVVFAAVSLVAGPLTWAGIAAAGSTAAVVLLVTLLQVVTVTAYGPVGAYLAERFPAAVRSSGYGVGYSLSIVVPALYPVWLPVLQGAVGADVAVMGVLALGAALLGLGAWWGPETDRERPLP</sequence>
<feature type="transmembrane region" description="Helical" evidence="8">
    <location>
        <begin position="285"/>
        <end position="304"/>
    </location>
</feature>
<evidence type="ECO:0000256" key="2">
    <source>
        <dbReference type="ARBA" id="ARBA00022448"/>
    </source>
</evidence>
<evidence type="ECO:0000256" key="1">
    <source>
        <dbReference type="ARBA" id="ARBA00004651"/>
    </source>
</evidence>
<reference evidence="11" key="1">
    <citation type="journal article" date="2019" name="Int. J. Syst. Evol. Microbiol.">
        <title>The Global Catalogue of Microorganisms (GCM) 10K type strain sequencing project: providing services to taxonomists for standard genome sequencing and annotation.</title>
        <authorList>
            <consortium name="The Broad Institute Genomics Platform"/>
            <consortium name="The Broad Institute Genome Sequencing Center for Infectious Disease"/>
            <person name="Wu L."/>
            <person name="Ma J."/>
        </authorList>
    </citation>
    <scope>NUCLEOTIDE SEQUENCE [LARGE SCALE GENOMIC DNA]</scope>
    <source>
        <strain evidence="11">CCM 8653</strain>
    </source>
</reference>
<evidence type="ECO:0000313" key="10">
    <source>
        <dbReference type="EMBL" id="GGI10244.1"/>
    </source>
</evidence>
<dbReference type="InterPro" id="IPR020846">
    <property type="entry name" value="MFS_dom"/>
</dbReference>
<feature type="transmembrane region" description="Helical" evidence="8">
    <location>
        <begin position="127"/>
        <end position="152"/>
    </location>
</feature>
<keyword evidence="5 8" id="KW-1133">Transmembrane helix</keyword>
<name>A0ABQ2B8E9_9MICO</name>
<dbReference type="Proteomes" id="UP000632535">
    <property type="component" value="Unassembled WGS sequence"/>
</dbReference>
<feature type="domain" description="Major facilitator superfamily (MFS) profile" evidence="9">
    <location>
        <begin position="29"/>
        <end position="432"/>
    </location>
</feature>
<feature type="region of interest" description="Disordered" evidence="7">
    <location>
        <begin position="1"/>
        <end position="25"/>
    </location>
</feature>
<evidence type="ECO:0000256" key="5">
    <source>
        <dbReference type="ARBA" id="ARBA00022989"/>
    </source>
</evidence>
<keyword evidence="2" id="KW-0813">Transport</keyword>
<dbReference type="PANTHER" id="PTHR43045:SF4">
    <property type="entry name" value="TRANSPORTER YDFJ-RELATED"/>
    <property type="match status" value="1"/>
</dbReference>
<feature type="transmembrane region" description="Helical" evidence="8">
    <location>
        <begin position="378"/>
        <end position="396"/>
    </location>
</feature>
<protein>
    <submittedName>
        <fullName evidence="10">MFS transporter</fullName>
    </submittedName>
</protein>
<feature type="transmembrane region" description="Helical" evidence="8">
    <location>
        <begin position="198"/>
        <end position="218"/>
    </location>
</feature>
<dbReference type="EMBL" id="BMDG01000010">
    <property type="protein sequence ID" value="GGI10244.1"/>
    <property type="molecule type" value="Genomic_DNA"/>
</dbReference>
<evidence type="ECO:0000256" key="4">
    <source>
        <dbReference type="ARBA" id="ARBA00022692"/>
    </source>
</evidence>
<dbReference type="InterPro" id="IPR011701">
    <property type="entry name" value="MFS"/>
</dbReference>
<proteinExistence type="predicted"/>
<feature type="transmembrane region" description="Helical" evidence="8">
    <location>
        <begin position="316"/>
        <end position="338"/>
    </location>
</feature>